<protein>
    <submittedName>
        <fullName evidence="2">Uncharacterized protein</fullName>
    </submittedName>
</protein>
<organism evidence="2 3">
    <name type="scientific">Alteromonas macleodii</name>
    <name type="common">Pseudoalteromonas macleodii</name>
    <dbReference type="NCBI Taxonomy" id="28108"/>
    <lineage>
        <taxon>Bacteria</taxon>
        <taxon>Pseudomonadati</taxon>
        <taxon>Pseudomonadota</taxon>
        <taxon>Gammaproteobacteria</taxon>
        <taxon>Alteromonadales</taxon>
        <taxon>Alteromonadaceae</taxon>
        <taxon>Alteromonas/Salinimonas group</taxon>
        <taxon>Alteromonas</taxon>
    </lineage>
</organism>
<keyword evidence="1" id="KW-0472">Membrane</keyword>
<sequence length="87" mass="9491">MKLYPYQTIQTVNLPTLLFAARALGIFAYIFSFFTVLLWGAASAVDPRVRETCLLVSIGTFSATICFLVISGLCAAVVSCEQKYTQG</sequence>
<accession>A0A126PVU9</accession>
<proteinExistence type="predicted"/>
<name>A0A126PVU9_ALTMA</name>
<reference evidence="2 3" key="1">
    <citation type="submission" date="2015-12" db="EMBL/GenBank/DDBJ databases">
        <authorList>
            <person name="Shamseldin A."/>
            <person name="Moawad H."/>
            <person name="Abd El-Rahim W.M."/>
            <person name="Sadowsky M.J."/>
        </authorList>
    </citation>
    <scope>NUCLEOTIDE SEQUENCE [LARGE SCALE GENOMIC DNA]</scope>
    <source>
        <strain evidence="2 3">D7</strain>
    </source>
</reference>
<keyword evidence="1" id="KW-0812">Transmembrane</keyword>
<dbReference type="AlphaFoldDB" id="A0A126PVU9"/>
<evidence type="ECO:0000313" key="2">
    <source>
        <dbReference type="EMBL" id="AMJ97123.1"/>
    </source>
</evidence>
<feature type="transmembrane region" description="Helical" evidence="1">
    <location>
        <begin position="54"/>
        <end position="78"/>
    </location>
</feature>
<feature type="transmembrane region" description="Helical" evidence="1">
    <location>
        <begin position="20"/>
        <end position="42"/>
    </location>
</feature>
<evidence type="ECO:0000313" key="3">
    <source>
        <dbReference type="Proteomes" id="UP000063991"/>
    </source>
</evidence>
<evidence type="ECO:0000256" key="1">
    <source>
        <dbReference type="SAM" id="Phobius"/>
    </source>
</evidence>
<dbReference type="EMBL" id="CP014323">
    <property type="protein sequence ID" value="AMJ97123.1"/>
    <property type="molecule type" value="Genomic_DNA"/>
</dbReference>
<dbReference type="Proteomes" id="UP000063991">
    <property type="component" value="Chromosome"/>
</dbReference>
<keyword evidence="1" id="KW-1133">Transmembrane helix</keyword>
<gene>
    <name evidence="2" type="ORF">AVL55_02435</name>
</gene>